<keyword evidence="2 5" id="KW-0227">DNA damage</keyword>
<dbReference type="EC" id="3.2.2.-" evidence="5"/>
<name>A0ABP8P637_9NOCA</name>
<keyword evidence="7" id="KW-1185">Reference proteome</keyword>
<dbReference type="Gene3D" id="3.10.300.10">
    <property type="entry name" value="Methylpurine-DNA glycosylase (MPG)"/>
    <property type="match status" value="1"/>
</dbReference>
<evidence type="ECO:0000256" key="3">
    <source>
        <dbReference type="ARBA" id="ARBA00022801"/>
    </source>
</evidence>
<dbReference type="InterPro" id="IPR011034">
    <property type="entry name" value="Formyl_transferase-like_C_sf"/>
</dbReference>
<evidence type="ECO:0000313" key="6">
    <source>
        <dbReference type="EMBL" id="GAA4481056.1"/>
    </source>
</evidence>
<dbReference type="PANTHER" id="PTHR10429">
    <property type="entry name" value="DNA-3-METHYLADENINE GLYCOSYLASE"/>
    <property type="match status" value="1"/>
</dbReference>
<protein>
    <recommendedName>
        <fullName evidence="5">Putative 3-methyladenine DNA glycosylase</fullName>
        <ecNumber evidence="5">3.2.2.-</ecNumber>
    </recommendedName>
</protein>
<evidence type="ECO:0000256" key="2">
    <source>
        <dbReference type="ARBA" id="ARBA00022763"/>
    </source>
</evidence>
<dbReference type="RefSeq" id="WP_345345980.1">
    <property type="nucleotide sequence ID" value="NZ_BAABFB010000044.1"/>
</dbReference>
<reference evidence="7" key="1">
    <citation type="journal article" date="2019" name="Int. J. Syst. Evol. Microbiol.">
        <title>The Global Catalogue of Microorganisms (GCM) 10K type strain sequencing project: providing services to taxonomists for standard genome sequencing and annotation.</title>
        <authorList>
            <consortium name="The Broad Institute Genomics Platform"/>
            <consortium name="The Broad Institute Genome Sequencing Center for Infectious Disease"/>
            <person name="Wu L."/>
            <person name="Ma J."/>
        </authorList>
    </citation>
    <scope>NUCLEOTIDE SEQUENCE [LARGE SCALE GENOMIC DNA]</scope>
    <source>
        <strain evidence="7">JCM 32206</strain>
    </source>
</reference>
<accession>A0ABP8P637</accession>
<keyword evidence="3 5" id="KW-0378">Hydrolase</keyword>
<dbReference type="SUPFAM" id="SSF50486">
    <property type="entry name" value="FMT C-terminal domain-like"/>
    <property type="match status" value="1"/>
</dbReference>
<comment type="caution">
    <text evidence="6">The sequence shown here is derived from an EMBL/GenBank/DDBJ whole genome shotgun (WGS) entry which is preliminary data.</text>
</comment>
<sequence length="210" mass="21582">MSRSADLSADALTAADPVGAAHLVLGAVLSAGDVRLRIVEVEAYGGDPAGPWPDPAAHSFPGPTARNAVMFGPAGRLYVYLSHGLHFCMNVTCAPPGTAGAVLLRAGEVLGGEEVARGRRGPKRGWRELARGPGNFGQATGITLADNGSDLFDPESPIRLGPGPAVPVASGPRVGIAHAADRRWRLWDPTSTAVSAYRRSPRAPVGPSAG</sequence>
<proteinExistence type="inferred from homology"/>
<evidence type="ECO:0000256" key="4">
    <source>
        <dbReference type="ARBA" id="ARBA00023204"/>
    </source>
</evidence>
<gene>
    <name evidence="6" type="ORF">GCM10023094_28630</name>
</gene>
<dbReference type="Proteomes" id="UP001501183">
    <property type="component" value="Unassembled WGS sequence"/>
</dbReference>
<dbReference type="PANTHER" id="PTHR10429:SF0">
    <property type="entry name" value="DNA-3-METHYLADENINE GLYCOSYLASE"/>
    <property type="match status" value="1"/>
</dbReference>
<evidence type="ECO:0000256" key="5">
    <source>
        <dbReference type="HAMAP-Rule" id="MF_00527"/>
    </source>
</evidence>
<evidence type="ECO:0000256" key="1">
    <source>
        <dbReference type="ARBA" id="ARBA00009232"/>
    </source>
</evidence>
<dbReference type="InterPro" id="IPR036995">
    <property type="entry name" value="MPG_sf"/>
</dbReference>
<dbReference type="HAMAP" id="MF_00527">
    <property type="entry name" value="3MGH"/>
    <property type="match status" value="1"/>
</dbReference>
<keyword evidence="4 5" id="KW-0234">DNA repair</keyword>
<evidence type="ECO:0000313" key="7">
    <source>
        <dbReference type="Proteomes" id="UP001501183"/>
    </source>
</evidence>
<dbReference type="NCBIfam" id="TIGR00567">
    <property type="entry name" value="3mg"/>
    <property type="match status" value="1"/>
</dbReference>
<dbReference type="InterPro" id="IPR003180">
    <property type="entry name" value="MPG"/>
</dbReference>
<comment type="similarity">
    <text evidence="1 5">Belongs to the DNA glycosylase MPG family.</text>
</comment>
<dbReference type="CDD" id="cd00540">
    <property type="entry name" value="AAG"/>
    <property type="match status" value="1"/>
</dbReference>
<dbReference type="Pfam" id="PF02245">
    <property type="entry name" value="Pur_DNA_glyco"/>
    <property type="match status" value="1"/>
</dbReference>
<organism evidence="6 7">
    <name type="scientific">Rhodococcus olei</name>
    <dbReference type="NCBI Taxonomy" id="2161675"/>
    <lineage>
        <taxon>Bacteria</taxon>
        <taxon>Bacillati</taxon>
        <taxon>Actinomycetota</taxon>
        <taxon>Actinomycetes</taxon>
        <taxon>Mycobacteriales</taxon>
        <taxon>Nocardiaceae</taxon>
        <taxon>Rhodococcus</taxon>
    </lineage>
</organism>
<dbReference type="NCBIfam" id="NF002003">
    <property type="entry name" value="PRK00802.1-3"/>
    <property type="match status" value="1"/>
</dbReference>
<dbReference type="EMBL" id="BAABFB010000044">
    <property type="protein sequence ID" value="GAA4481056.1"/>
    <property type="molecule type" value="Genomic_DNA"/>
</dbReference>